<gene>
    <name evidence="4" type="ORF">GCM10022210_15000</name>
</gene>
<accession>A0ABP7PKQ6</accession>
<dbReference type="PANTHER" id="PTHR30273:SF2">
    <property type="entry name" value="PROTEIN FECR"/>
    <property type="match status" value="1"/>
</dbReference>
<dbReference type="PANTHER" id="PTHR30273">
    <property type="entry name" value="PERIPLASMIC SIGNAL SENSOR AND SIGMA FACTOR ACTIVATOR FECR-RELATED"/>
    <property type="match status" value="1"/>
</dbReference>
<sequence>MKQEVSEELLIRYILKEATAGEEQAVNNWIAQNEANARQLEGMKMIFESGKRLTPVSPLTETQAWDKFKQLRTERQPEDAKVRKMYPAASWLRIAAAVTIFAGAGWLISYVLKTSTDNAGNTVSIRTANNVKTVTLPDGSVIYINKNSVLIYAADFGSHRAVTLTGEAFFEVKHNEQAPFTVTTNGILIKDIGTTFNINGTHHRTEIVVESGIVQVSHTSGAVKLNANEMVVIKPGDKQLSVQKSTDMLYNYYRTNQFVAVNTPLWRLIEVVNEAYGSNIIIANQSLLNEPITVTIKREDSLATILNVIKDTTPSLHIVQTGNGFSIQ</sequence>
<dbReference type="Gene3D" id="2.60.120.1440">
    <property type="match status" value="1"/>
</dbReference>
<keyword evidence="5" id="KW-1185">Reference proteome</keyword>
<evidence type="ECO:0000256" key="1">
    <source>
        <dbReference type="SAM" id="Phobius"/>
    </source>
</evidence>
<dbReference type="Proteomes" id="UP001500742">
    <property type="component" value="Unassembled WGS sequence"/>
</dbReference>
<dbReference type="Gene3D" id="3.55.50.30">
    <property type="match status" value="1"/>
</dbReference>
<comment type="caution">
    <text evidence="4">The sequence shown here is derived from an EMBL/GenBank/DDBJ whole genome shotgun (WGS) entry which is preliminary data.</text>
</comment>
<evidence type="ECO:0000259" key="2">
    <source>
        <dbReference type="Pfam" id="PF04773"/>
    </source>
</evidence>
<evidence type="ECO:0000259" key="3">
    <source>
        <dbReference type="Pfam" id="PF16344"/>
    </source>
</evidence>
<evidence type="ECO:0000313" key="5">
    <source>
        <dbReference type="Proteomes" id="UP001500742"/>
    </source>
</evidence>
<dbReference type="InterPro" id="IPR032508">
    <property type="entry name" value="FecR_C"/>
</dbReference>
<feature type="domain" description="Protein FecR C-terminal" evidence="3">
    <location>
        <begin position="258"/>
        <end position="314"/>
    </location>
</feature>
<feature type="transmembrane region" description="Helical" evidence="1">
    <location>
        <begin position="91"/>
        <end position="112"/>
    </location>
</feature>
<proteinExistence type="predicted"/>
<reference evidence="5" key="1">
    <citation type="journal article" date="2019" name="Int. J. Syst. Evol. Microbiol.">
        <title>The Global Catalogue of Microorganisms (GCM) 10K type strain sequencing project: providing services to taxonomists for standard genome sequencing and annotation.</title>
        <authorList>
            <consortium name="The Broad Institute Genomics Platform"/>
            <consortium name="The Broad Institute Genome Sequencing Center for Infectious Disease"/>
            <person name="Wu L."/>
            <person name="Ma J."/>
        </authorList>
    </citation>
    <scope>NUCLEOTIDE SEQUENCE [LARGE SCALE GENOMIC DNA]</scope>
    <source>
        <strain evidence="5">JCM 16601</strain>
    </source>
</reference>
<dbReference type="EMBL" id="BAAAZC010000009">
    <property type="protein sequence ID" value="GAA3967283.1"/>
    <property type="molecule type" value="Genomic_DNA"/>
</dbReference>
<protein>
    <submittedName>
        <fullName evidence="4">FecR domain-containing protein</fullName>
    </submittedName>
</protein>
<dbReference type="Pfam" id="PF16344">
    <property type="entry name" value="FecR_C"/>
    <property type="match status" value="1"/>
</dbReference>
<keyword evidence="1" id="KW-0812">Transmembrane</keyword>
<dbReference type="InterPro" id="IPR012373">
    <property type="entry name" value="Ferrdict_sens_TM"/>
</dbReference>
<organism evidence="4 5">
    <name type="scientific">Mucilaginibacter dorajii</name>
    <dbReference type="NCBI Taxonomy" id="692994"/>
    <lineage>
        <taxon>Bacteria</taxon>
        <taxon>Pseudomonadati</taxon>
        <taxon>Bacteroidota</taxon>
        <taxon>Sphingobacteriia</taxon>
        <taxon>Sphingobacteriales</taxon>
        <taxon>Sphingobacteriaceae</taxon>
        <taxon>Mucilaginibacter</taxon>
    </lineage>
</organism>
<dbReference type="RefSeq" id="WP_259089067.1">
    <property type="nucleotide sequence ID" value="NZ_BAAAZC010000009.1"/>
</dbReference>
<keyword evidence="1" id="KW-0472">Membrane</keyword>
<dbReference type="Pfam" id="PF04773">
    <property type="entry name" value="FecR"/>
    <property type="match status" value="1"/>
</dbReference>
<keyword evidence="1" id="KW-1133">Transmembrane helix</keyword>
<evidence type="ECO:0000313" key="4">
    <source>
        <dbReference type="EMBL" id="GAA3967283.1"/>
    </source>
</evidence>
<dbReference type="InterPro" id="IPR006860">
    <property type="entry name" value="FecR"/>
</dbReference>
<name>A0ABP7PKQ6_9SPHI</name>
<feature type="domain" description="FecR protein" evidence="2">
    <location>
        <begin position="125"/>
        <end position="214"/>
    </location>
</feature>
<dbReference type="PIRSF" id="PIRSF018266">
    <property type="entry name" value="FecR"/>
    <property type="match status" value="1"/>
</dbReference>